<evidence type="ECO:0000313" key="3">
    <source>
        <dbReference type="Proteomes" id="UP000291301"/>
    </source>
</evidence>
<dbReference type="InterPro" id="IPR027373">
    <property type="entry name" value="RHH_dom"/>
</dbReference>
<name>A0A4V2MNY8_9HYPH</name>
<protein>
    <submittedName>
        <fullName evidence="2">Aryl-sulfate sulfotransferase</fullName>
    </submittedName>
</protein>
<dbReference type="RefSeq" id="WP_131567023.1">
    <property type="nucleotide sequence ID" value="NZ_JAINFK010000004.1"/>
</dbReference>
<dbReference type="GO" id="GO:0016740">
    <property type="term" value="F:transferase activity"/>
    <property type="evidence" value="ECO:0007669"/>
    <property type="project" value="UniProtKB-KW"/>
</dbReference>
<dbReference type="OrthoDB" id="7477016at2"/>
<sequence length="80" mass="8864">MAVRKHSITIAGHRTSFSIEPPFLDCLRHLAERSGLSLASLIAEVDRRKPRDSNLSSALRVHVLYEALAGRLSAKPTDRT</sequence>
<proteinExistence type="predicted"/>
<keyword evidence="2" id="KW-0808">Transferase</keyword>
<dbReference type="Proteomes" id="UP000291301">
    <property type="component" value="Unassembled WGS sequence"/>
</dbReference>
<keyword evidence="3" id="KW-1185">Reference proteome</keyword>
<evidence type="ECO:0000313" key="2">
    <source>
        <dbReference type="EMBL" id="TCD15207.1"/>
    </source>
</evidence>
<dbReference type="AlphaFoldDB" id="A0A4V2MNY8"/>
<comment type="caution">
    <text evidence="2">The sequence shown here is derived from an EMBL/GenBank/DDBJ whole genome shotgun (WGS) entry which is preliminary data.</text>
</comment>
<dbReference type="EMBL" id="SJST01000002">
    <property type="protein sequence ID" value="TCD15207.1"/>
    <property type="molecule type" value="Genomic_DNA"/>
</dbReference>
<accession>A0A4V2MNY8</accession>
<feature type="domain" description="Ribbon-helix-helix" evidence="1">
    <location>
        <begin position="4"/>
        <end position="65"/>
    </location>
</feature>
<dbReference type="Pfam" id="PF13467">
    <property type="entry name" value="RHH_4"/>
    <property type="match status" value="1"/>
</dbReference>
<gene>
    <name evidence="2" type="ORF">E0D97_06590</name>
</gene>
<organism evidence="2 3">
    <name type="scientific">Oricola cellulosilytica</name>
    <dbReference type="NCBI Taxonomy" id="1429082"/>
    <lineage>
        <taxon>Bacteria</taxon>
        <taxon>Pseudomonadati</taxon>
        <taxon>Pseudomonadota</taxon>
        <taxon>Alphaproteobacteria</taxon>
        <taxon>Hyphomicrobiales</taxon>
        <taxon>Ahrensiaceae</taxon>
        <taxon>Oricola</taxon>
    </lineage>
</organism>
<reference evidence="2 3" key="1">
    <citation type="journal article" date="2015" name="Antonie Van Leeuwenhoek">
        <title>Oricola cellulosilytica gen. nov., sp. nov., a cellulose-degrading bacterium of the family Phyllobacteriaceae isolated from surface seashore water, and emended descriptions of Mesorhizobium loti and Phyllobacterium myrsinacearum.</title>
        <authorList>
            <person name="Hameed A."/>
            <person name="Shahina M."/>
            <person name="Lai W.A."/>
            <person name="Lin S.Y."/>
            <person name="Young L.S."/>
            <person name="Liu Y.C."/>
            <person name="Hsu Y.H."/>
            <person name="Young C.C."/>
        </authorList>
    </citation>
    <scope>NUCLEOTIDE SEQUENCE [LARGE SCALE GENOMIC DNA]</scope>
    <source>
        <strain evidence="2 3">KCTC 52183</strain>
    </source>
</reference>
<evidence type="ECO:0000259" key="1">
    <source>
        <dbReference type="Pfam" id="PF13467"/>
    </source>
</evidence>
<dbReference type="InterPro" id="IPR038268">
    <property type="entry name" value="RHH_sf"/>
</dbReference>
<dbReference type="Gene3D" id="1.10.3990.20">
    <property type="entry name" value="protein bp1543"/>
    <property type="match status" value="1"/>
</dbReference>